<feature type="transmembrane region" description="Helical" evidence="7">
    <location>
        <begin position="197"/>
        <end position="216"/>
    </location>
</feature>
<feature type="transmembrane region" description="Helical" evidence="7">
    <location>
        <begin position="428"/>
        <end position="449"/>
    </location>
</feature>
<feature type="transmembrane region" description="Helical" evidence="7">
    <location>
        <begin position="592"/>
        <end position="617"/>
    </location>
</feature>
<organism evidence="8 9">
    <name type="scientific">Massarina eburnea CBS 473.64</name>
    <dbReference type="NCBI Taxonomy" id="1395130"/>
    <lineage>
        <taxon>Eukaryota</taxon>
        <taxon>Fungi</taxon>
        <taxon>Dikarya</taxon>
        <taxon>Ascomycota</taxon>
        <taxon>Pezizomycotina</taxon>
        <taxon>Dothideomycetes</taxon>
        <taxon>Pleosporomycetidae</taxon>
        <taxon>Pleosporales</taxon>
        <taxon>Massarineae</taxon>
        <taxon>Massarinaceae</taxon>
        <taxon>Massarina</taxon>
    </lineage>
</organism>
<dbReference type="InterPro" id="IPR031155">
    <property type="entry name" value="DUR"/>
</dbReference>
<feature type="transmembrane region" description="Helical" evidence="7">
    <location>
        <begin position="132"/>
        <end position="156"/>
    </location>
</feature>
<dbReference type="GO" id="GO:0005886">
    <property type="term" value="C:plasma membrane"/>
    <property type="evidence" value="ECO:0007669"/>
    <property type="project" value="TreeGrafter"/>
</dbReference>
<dbReference type="InterPro" id="IPR001734">
    <property type="entry name" value="Na/solute_symporter"/>
</dbReference>
<evidence type="ECO:0000256" key="7">
    <source>
        <dbReference type="SAM" id="Phobius"/>
    </source>
</evidence>
<dbReference type="CDD" id="cd11476">
    <property type="entry name" value="SLC5sbd_DUR3"/>
    <property type="match status" value="1"/>
</dbReference>
<feature type="transmembrane region" description="Helical" evidence="7">
    <location>
        <begin position="52"/>
        <end position="72"/>
    </location>
</feature>
<evidence type="ECO:0000256" key="2">
    <source>
        <dbReference type="ARBA" id="ARBA00006434"/>
    </source>
</evidence>
<dbReference type="Proteomes" id="UP000799753">
    <property type="component" value="Unassembled WGS sequence"/>
</dbReference>
<feature type="transmembrane region" description="Helical" evidence="7">
    <location>
        <begin position="254"/>
        <end position="276"/>
    </location>
</feature>
<feature type="transmembrane region" description="Helical" evidence="7">
    <location>
        <begin position="352"/>
        <end position="385"/>
    </location>
</feature>
<evidence type="ECO:0000256" key="1">
    <source>
        <dbReference type="ARBA" id="ARBA00004141"/>
    </source>
</evidence>
<feature type="transmembrane region" description="Helical" evidence="7">
    <location>
        <begin position="84"/>
        <end position="111"/>
    </location>
</feature>
<protein>
    <submittedName>
        <fullName evidence="8">SSS family solute:Na+ symporter</fullName>
    </submittedName>
</protein>
<dbReference type="PANTHER" id="PTHR46154">
    <property type="match status" value="1"/>
</dbReference>
<dbReference type="PANTHER" id="PTHR46154:SF1">
    <property type="entry name" value="ACTIVE TRANSPORTER, PUTATIVE (AFU_ORTHOLOGUE AFUA_1G17570)-RELATED"/>
    <property type="match status" value="1"/>
</dbReference>
<feature type="transmembrane region" description="Helical" evidence="7">
    <location>
        <begin position="12"/>
        <end position="32"/>
    </location>
</feature>
<feature type="transmembrane region" description="Helical" evidence="7">
    <location>
        <begin position="561"/>
        <end position="580"/>
    </location>
</feature>
<feature type="transmembrane region" description="Helical" evidence="7">
    <location>
        <begin position="397"/>
        <end position="416"/>
    </location>
</feature>
<gene>
    <name evidence="8" type="ORF">P280DRAFT_528878</name>
</gene>
<dbReference type="EMBL" id="MU006789">
    <property type="protein sequence ID" value="KAF2638663.1"/>
    <property type="molecule type" value="Genomic_DNA"/>
</dbReference>
<accession>A0A6A6RW60</accession>
<keyword evidence="5 7" id="KW-0472">Membrane</keyword>
<evidence type="ECO:0000313" key="8">
    <source>
        <dbReference type="EMBL" id="KAF2638663.1"/>
    </source>
</evidence>
<dbReference type="AlphaFoldDB" id="A0A6A6RW60"/>
<keyword evidence="9" id="KW-1185">Reference proteome</keyword>
<sequence length="661" mass="71934">MSETLQPPLSQSVGYGIVVGLGVAFAIGMIFVTRALKSAFGEDNKSTETFMVVNRTISTGLTASALISSWTFTSALLGAPYLTYWYGIALLWWANGQSVMIYFFAFLAINAKLKAPNAHTLLEIIKVRYGKVAHITWIFLALLNNIFNFTSMLVGASTAVSSLTGVDIVASTYLLPLGVVVYTYWGGLRATFLTDYIHTFVIMIVLVWFCIKVIVVREIGSLGQMYDILLKLSETAPIEGNHEGSYLTMKSDQALYFGIIHIVTNFGIVIMDTGFWQKGFSADVAAAVPGYILGGNAYFAIPWAFGSIVGLGALALEPTTAWLTYPRRMTQAEVSGGLVPPYTATAVAGKGGAVAILLILFMACTSVASAQLIAVSSIVSFDVYGTYINKTPTNQQLIRWSHIGVVGCALFISSFATALHKGGVDLNWTIYILGIVICPGTIPTCFALLWRRQSRIAAIVSAILGMAAGFAVWFGSAYSMYGEITIITTGKTLPCMYGVLTSMFVPLPITLSVSYFRPQNFDWDTFRQIGRISSEHNSANFDPEVYFSPERVAYMKRMSRIAAWWGAATFFGQVLVWPLPMYGARNVMGKGLFVAWIVIALVWLWITLFIAIFLPLIDGGAKQTWQVLKSLGKTRRDGKVGSGASTPTGNIETVTAKVGEK</sequence>
<keyword evidence="3 7" id="KW-0812">Transmembrane</keyword>
<name>A0A6A6RW60_9PLEO</name>
<comment type="similarity">
    <text evidence="2 6">Belongs to the sodium:solute symporter (SSF) (TC 2.A.21) family.</text>
</comment>
<reference evidence="8" key="1">
    <citation type="journal article" date="2020" name="Stud. Mycol.">
        <title>101 Dothideomycetes genomes: a test case for predicting lifestyles and emergence of pathogens.</title>
        <authorList>
            <person name="Haridas S."/>
            <person name="Albert R."/>
            <person name="Binder M."/>
            <person name="Bloem J."/>
            <person name="Labutti K."/>
            <person name="Salamov A."/>
            <person name="Andreopoulos B."/>
            <person name="Baker S."/>
            <person name="Barry K."/>
            <person name="Bills G."/>
            <person name="Bluhm B."/>
            <person name="Cannon C."/>
            <person name="Castanera R."/>
            <person name="Culley D."/>
            <person name="Daum C."/>
            <person name="Ezra D."/>
            <person name="Gonzalez J."/>
            <person name="Henrissat B."/>
            <person name="Kuo A."/>
            <person name="Liang C."/>
            <person name="Lipzen A."/>
            <person name="Lutzoni F."/>
            <person name="Magnuson J."/>
            <person name="Mondo S."/>
            <person name="Nolan M."/>
            <person name="Ohm R."/>
            <person name="Pangilinan J."/>
            <person name="Park H.-J."/>
            <person name="Ramirez L."/>
            <person name="Alfaro M."/>
            <person name="Sun H."/>
            <person name="Tritt A."/>
            <person name="Yoshinaga Y."/>
            <person name="Zwiers L.-H."/>
            <person name="Turgeon B."/>
            <person name="Goodwin S."/>
            <person name="Spatafora J."/>
            <person name="Crous P."/>
            <person name="Grigoriev I."/>
        </authorList>
    </citation>
    <scope>NUCLEOTIDE SEQUENCE</scope>
    <source>
        <strain evidence="8">CBS 473.64</strain>
    </source>
</reference>
<keyword evidence="4 7" id="KW-1133">Transmembrane helix</keyword>
<feature type="transmembrane region" description="Helical" evidence="7">
    <location>
        <begin position="168"/>
        <end position="185"/>
    </location>
</feature>
<proteinExistence type="inferred from homology"/>
<feature type="transmembrane region" description="Helical" evidence="7">
    <location>
        <begin position="496"/>
        <end position="516"/>
    </location>
</feature>
<dbReference type="InterPro" id="IPR038377">
    <property type="entry name" value="Na/Glc_symporter_sf"/>
</dbReference>
<dbReference type="Gene3D" id="1.20.1730.10">
    <property type="entry name" value="Sodium/glucose cotransporter"/>
    <property type="match status" value="1"/>
</dbReference>
<comment type="subcellular location">
    <subcellularLocation>
        <location evidence="1">Membrane</location>
        <topology evidence="1">Multi-pass membrane protein</topology>
    </subcellularLocation>
</comment>
<evidence type="ECO:0000256" key="3">
    <source>
        <dbReference type="ARBA" id="ARBA00022692"/>
    </source>
</evidence>
<evidence type="ECO:0000256" key="6">
    <source>
        <dbReference type="RuleBase" id="RU362091"/>
    </source>
</evidence>
<dbReference type="PROSITE" id="PS50283">
    <property type="entry name" value="NA_SOLUT_SYMP_3"/>
    <property type="match status" value="1"/>
</dbReference>
<dbReference type="OrthoDB" id="6132759at2759"/>
<evidence type="ECO:0000256" key="4">
    <source>
        <dbReference type="ARBA" id="ARBA00022989"/>
    </source>
</evidence>
<evidence type="ECO:0000313" key="9">
    <source>
        <dbReference type="Proteomes" id="UP000799753"/>
    </source>
</evidence>
<feature type="transmembrane region" description="Helical" evidence="7">
    <location>
        <begin position="456"/>
        <end position="476"/>
    </location>
</feature>
<dbReference type="Pfam" id="PF00474">
    <property type="entry name" value="SSF"/>
    <property type="match status" value="1"/>
</dbReference>
<evidence type="ECO:0000256" key="5">
    <source>
        <dbReference type="ARBA" id="ARBA00023136"/>
    </source>
</evidence>
<dbReference type="GO" id="GO:0015204">
    <property type="term" value="F:urea transmembrane transporter activity"/>
    <property type="evidence" value="ECO:0007669"/>
    <property type="project" value="InterPro"/>
</dbReference>